<evidence type="ECO:0000313" key="2">
    <source>
        <dbReference type="Proteomes" id="UP000308600"/>
    </source>
</evidence>
<keyword evidence="2" id="KW-1185">Reference proteome</keyword>
<dbReference type="Proteomes" id="UP000308600">
    <property type="component" value="Unassembled WGS sequence"/>
</dbReference>
<proteinExistence type="predicted"/>
<reference evidence="1 2" key="1">
    <citation type="journal article" date="2019" name="Nat. Ecol. Evol.">
        <title>Megaphylogeny resolves global patterns of mushroom evolution.</title>
        <authorList>
            <person name="Varga T."/>
            <person name="Krizsan K."/>
            <person name="Foldi C."/>
            <person name="Dima B."/>
            <person name="Sanchez-Garcia M."/>
            <person name="Sanchez-Ramirez S."/>
            <person name="Szollosi G.J."/>
            <person name="Szarkandi J.G."/>
            <person name="Papp V."/>
            <person name="Albert L."/>
            <person name="Andreopoulos W."/>
            <person name="Angelini C."/>
            <person name="Antonin V."/>
            <person name="Barry K.W."/>
            <person name="Bougher N.L."/>
            <person name="Buchanan P."/>
            <person name="Buyck B."/>
            <person name="Bense V."/>
            <person name="Catcheside P."/>
            <person name="Chovatia M."/>
            <person name="Cooper J."/>
            <person name="Damon W."/>
            <person name="Desjardin D."/>
            <person name="Finy P."/>
            <person name="Geml J."/>
            <person name="Haridas S."/>
            <person name="Hughes K."/>
            <person name="Justo A."/>
            <person name="Karasinski D."/>
            <person name="Kautmanova I."/>
            <person name="Kiss B."/>
            <person name="Kocsube S."/>
            <person name="Kotiranta H."/>
            <person name="LaButti K.M."/>
            <person name="Lechner B.E."/>
            <person name="Liimatainen K."/>
            <person name="Lipzen A."/>
            <person name="Lukacs Z."/>
            <person name="Mihaltcheva S."/>
            <person name="Morgado L.N."/>
            <person name="Niskanen T."/>
            <person name="Noordeloos M.E."/>
            <person name="Ohm R.A."/>
            <person name="Ortiz-Santana B."/>
            <person name="Ovrebo C."/>
            <person name="Racz N."/>
            <person name="Riley R."/>
            <person name="Savchenko A."/>
            <person name="Shiryaev A."/>
            <person name="Soop K."/>
            <person name="Spirin V."/>
            <person name="Szebenyi C."/>
            <person name="Tomsovsky M."/>
            <person name="Tulloss R.E."/>
            <person name="Uehling J."/>
            <person name="Grigoriev I.V."/>
            <person name="Vagvolgyi C."/>
            <person name="Papp T."/>
            <person name="Martin F.M."/>
            <person name="Miettinen O."/>
            <person name="Hibbett D.S."/>
            <person name="Nagy L.G."/>
        </authorList>
    </citation>
    <scope>NUCLEOTIDE SEQUENCE [LARGE SCALE GENOMIC DNA]</scope>
    <source>
        <strain evidence="1 2">NL-1719</strain>
    </source>
</reference>
<dbReference type="EMBL" id="ML208591">
    <property type="protein sequence ID" value="TFK62296.1"/>
    <property type="molecule type" value="Genomic_DNA"/>
</dbReference>
<organism evidence="1 2">
    <name type="scientific">Pluteus cervinus</name>
    <dbReference type="NCBI Taxonomy" id="181527"/>
    <lineage>
        <taxon>Eukaryota</taxon>
        <taxon>Fungi</taxon>
        <taxon>Dikarya</taxon>
        <taxon>Basidiomycota</taxon>
        <taxon>Agaricomycotina</taxon>
        <taxon>Agaricomycetes</taxon>
        <taxon>Agaricomycetidae</taxon>
        <taxon>Agaricales</taxon>
        <taxon>Pluteineae</taxon>
        <taxon>Pluteaceae</taxon>
        <taxon>Pluteus</taxon>
    </lineage>
</organism>
<sequence length="395" mass="45351">MNPWQEISTLNATEDEQFAQNVQSLLGSSSTESLVTQARFLVAKLAESEDSDTYNILGVASIRLHTILSGLLDRAPECNGSEALRYSSTLVVACTVAENLDQTLQLLHELAIAWITNFLYFFAVPLPKREYLKEVSLYDPSPLQDLALERLFRAKPLVDSIMERDGYQFLVTGRKDHNHPDVQRYGTRSSRLTAGHILPRAFSYIYTPHLLAFNSATSTANILRRYCGLSEDFIINMRSQIDDPENSFTVHMWGDTCYHNWTLFPTEMKNQYRLKTFNGGHEINLSDEEIKTRIVEFTDYSAKGIPLPNPHFFRIRAAIWALLHKSGGADFFDDLLGSHEGWNFLDIPIFEFQDLLKAVRARVMREEFYQVHDLESCYRPRLSRPPPKLRHIPVE</sequence>
<evidence type="ECO:0000313" key="1">
    <source>
        <dbReference type="EMBL" id="TFK62296.1"/>
    </source>
</evidence>
<accession>A0ACD3A9L2</accession>
<gene>
    <name evidence="1" type="ORF">BDN72DRAFT_964642</name>
</gene>
<protein>
    <submittedName>
        <fullName evidence="1">Uncharacterized protein</fullName>
    </submittedName>
</protein>
<name>A0ACD3A9L2_9AGAR</name>